<protein>
    <submittedName>
        <fullName evidence="2">Uncharacterized protein</fullName>
    </submittedName>
</protein>
<feature type="region of interest" description="Disordered" evidence="1">
    <location>
        <begin position="1"/>
        <end position="40"/>
    </location>
</feature>
<gene>
    <name evidence="2" type="ORF">PR048_029131</name>
</gene>
<sequence>MSNEQRHNEGTGEAGYPRENPPTSGIARHDSHIQKSGNRTRFAQVREFETIATKRVSISRQLAFEIFDVNIYEEGNGDASSRGSFQEDVSRDSSRAGGGLAGAGRPEATSPWLTGSRRQPISGLIASRAWTFDWQRQLPSLRYVGESLAQVPRLGPPLQRGQVFNNTHTRPHYMSNIALTILNTNYHSGSVLAEKLSNCGARSGGYAVHGKTSRQPPYGPRGCDRLQQTASSLHRTPGITGLKGRKNITSLCAALRRHLLCGDGEYFIPPFKTTANVSQCGAAGAKRLAHSPPTKANRMQSPAGSPDFRMWESCRDAAGLRVFSEISHFPRASTPTMLHTHLASPSSALKISISRAAQISSLAH</sequence>
<evidence type="ECO:0000313" key="3">
    <source>
        <dbReference type="Proteomes" id="UP001159363"/>
    </source>
</evidence>
<evidence type="ECO:0000256" key="1">
    <source>
        <dbReference type="SAM" id="MobiDB-lite"/>
    </source>
</evidence>
<feature type="region of interest" description="Disordered" evidence="1">
    <location>
        <begin position="288"/>
        <end position="307"/>
    </location>
</feature>
<feature type="compositionally biased region" description="Basic and acidic residues" evidence="1">
    <location>
        <begin position="1"/>
        <end position="10"/>
    </location>
</feature>
<evidence type="ECO:0000313" key="2">
    <source>
        <dbReference type="EMBL" id="KAJ8870119.1"/>
    </source>
</evidence>
<proteinExistence type="predicted"/>
<dbReference type="EMBL" id="JARBHB010000013">
    <property type="protein sequence ID" value="KAJ8870119.1"/>
    <property type="molecule type" value="Genomic_DNA"/>
</dbReference>
<accession>A0ABQ9GFV2</accession>
<organism evidence="2 3">
    <name type="scientific">Dryococelus australis</name>
    <dbReference type="NCBI Taxonomy" id="614101"/>
    <lineage>
        <taxon>Eukaryota</taxon>
        <taxon>Metazoa</taxon>
        <taxon>Ecdysozoa</taxon>
        <taxon>Arthropoda</taxon>
        <taxon>Hexapoda</taxon>
        <taxon>Insecta</taxon>
        <taxon>Pterygota</taxon>
        <taxon>Neoptera</taxon>
        <taxon>Polyneoptera</taxon>
        <taxon>Phasmatodea</taxon>
        <taxon>Verophasmatodea</taxon>
        <taxon>Anareolatae</taxon>
        <taxon>Phasmatidae</taxon>
        <taxon>Eurycanthinae</taxon>
        <taxon>Dryococelus</taxon>
    </lineage>
</organism>
<keyword evidence="3" id="KW-1185">Reference proteome</keyword>
<name>A0ABQ9GFV2_9NEOP</name>
<feature type="region of interest" description="Disordered" evidence="1">
    <location>
        <begin position="77"/>
        <end position="116"/>
    </location>
</feature>
<dbReference type="Proteomes" id="UP001159363">
    <property type="component" value="Chromosome 12"/>
</dbReference>
<comment type="caution">
    <text evidence="2">The sequence shown here is derived from an EMBL/GenBank/DDBJ whole genome shotgun (WGS) entry which is preliminary data.</text>
</comment>
<reference evidence="2 3" key="1">
    <citation type="submission" date="2023-02" db="EMBL/GenBank/DDBJ databases">
        <title>LHISI_Scaffold_Assembly.</title>
        <authorList>
            <person name="Stuart O.P."/>
            <person name="Cleave R."/>
            <person name="Magrath M.J.L."/>
            <person name="Mikheyev A.S."/>
        </authorList>
    </citation>
    <scope>NUCLEOTIDE SEQUENCE [LARGE SCALE GENOMIC DNA]</scope>
    <source>
        <strain evidence="2">Daus_M_001</strain>
        <tissue evidence="2">Leg muscle</tissue>
    </source>
</reference>